<feature type="transmembrane region" description="Helical" evidence="1">
    <location>
        <begin position="264"/>
        <end position="285"/>
    </location>
</feature>
<dbReference type="OrthoDB" id="9816124at2"/>
<accession>A0A3A9AJ57</accession>
<evidence type="ECO:0000256" key="1">
    <source>
        <dbReference type="SAM" id="Phobius"/>
    </source>
</evidence>
<dbReference type="EMBL" id="RAYQ01000010">
    <property type="protein sequence ID" value="RKI91389.1"/>
    <property type="molecule type" value="Genomic_DNA"/>
</dbReference>
<dbReference type="Gene3D" id="1.20.1250.20">
    <property type="entry name" value="MFS general substrate transporter like domains"/>
    <property type="match status" value="1"/>
</dbReference>
<feature type="transmembrane region" description="Helical" evidence="1">
    <location>
        <begin position="12"/>
        <end position="35"/>
    </location>
</feature>
<gene>
    <name evidence="2" type="ORF">D7V94_10880</name>
</gene>
<organism evidence="2 3">
    <name type="scientific">Parablautia intestinalis</name>
    <dbReference type="NCBI Taxonomy" id="2320100"/>
    <lineage>
        <taxon>Bacteria</taxon>
        <taxon>Bacillati</taxon>
        <taxon>Bacillota</taxon>
        <taxon>Clostridia</taxon>
        <taxon>Lachnospirales</taxon>
        <taxon>Lachnospiraceae</taxon>
        <taxon>Parablautia</taxon>
    </lineage>
</organism>
<protein>
    <submittedName>
        <fullName evidence="2">MFS transporter</fullName>
    </submittedName>
</protein>
<dbReference type="Proteomes" id="UP000280696">
    <property type="component" value="Unassembled WGS sequence"/>
</dbReference>
<keyword evidence="1" id="KW-0472">Membrane</keyword>
<evidence type="ECO:0000313" key="2">
    <source>
        <dbReference type="EMBL" id="RKI91389.1"/>
    </source>
</evidence>
<feature type="transmembrane region" description="Helical" evidence="1">
    <location>
        <begin position="47"/>
        <end position="67"/>
    </location>
</feature>
<reference evidence="2 3" key="1">
    <citation type="submission" date="2018-09" db="EMBL/GenBank/DDBJ databases">
        <title>Murine metabolic-syndrome-specific gut microbial biobank.</title>
        <authorList>
            <person name="Liu C."/>
        </authorList>
    </citation>
    <scope>NUCLEOTIDE SEQUENCE [LARGE SCALE GENOMIC DNA]</scope>
    <source>
        <strain evidence="2 3">0.1xD8-82</strain>
    </source>
</reference>
<feature type="transmembrane region" description="Helical" evidence="1">
    <location>
        <begin position="79"/>
        <end position="103"/>
    </location>
</feature>
<sequence length="378" mass="41128">MLNIKKQITRLYVSSALWNLSLTGAWVAILAARGYSLLEIGFAETVFHITSLLFEIPSGILADLFGRKNMLIVSTVMKIIGNIIMITSCNLFMVCAALSFYAMSYNFSSGSGDALAYDSLKMVGKEAYYERYASNELIIHRFCGGVSTLCAGFALFIGHKAAYGADVLMCAVQIGTLLPLREVYAGDGNNVSEGSKANGKNIAGNLIGSIGKEFVKCFAESLSFIKKERKTMLLMLSNSLVGAVDILLLFFLQAKLPKAGVPDGALGFALFFMEMGGVLGARMILKCKKLRYKNVFAATALFVLLGVLLEHSGVYMVMMLGGFLAAFSDDALQVRTNTILQDMFPSKQRATLISIESFTFSMIMIVLSPLAGVVFSWW</sequence>
<name>A0A3A9AJ57_9FIRM</name>
<feature type="transmembrane region" description="Helical" evidence="1">
    <location>
        <begin position="138"/>
        <end position="158"/>
    </location>
</feature>
<keyword evidence="1" id="KW-0812">Transmembrane</keyword>
<keyword evidence="3" id="KW-1185">Reference proteome</keyword>
<dbReference type="RefSeq" id="WP_120469630.1">
    <property type="nucleotide sequence ID" value="NZ_RAYQ01000010.1"/>
</dbReference>
<dbReference type="CDD" id="cd06174">
    <property type="entry name" value="MFS"/>
    <property type="match status" value="1"/>
</dbReference>
<feature type="transmembrane region" description="Helical" evidence="1">
    <location>
        <begin position="353"/>
        <end position="377"/>
    </location>
</feature>
<proteinExistence type="predicted"/>
<dbReference type="PANTHER" id="PTHR23530:SF1">
    <property type="entry name" value="PERMEASE, MAJOR FACILITATOR SUPERFAMILY-RELATED"/>
    <property type="match status" value="1"/>
</dbReference>
<feature type="transmembrane region" description="Helical" evidence="1">
    <location>
        <begin position="232"/>
        <end position="252"/>
    </location>
</feature>
<dbReference type="AlphaFoldDB" id="A0A3A9AJ57"/>
<dbReference type="SUPFAM" id="SSF103473">
    <property type="entry name" value="MFS general substrate transporter"/>
    <property type="match status" value="1"/>
</dbReference>
<evidence type="ECO:0000313" key="3">
    <source>
        <dbReference type="Proteomes" id="UP000280696"/>
    </source>
</evidence>
<comment type="caution">
    <text evidence="2">The sequence shown here is derived from an EMBL/GenBank/DDBJ whole genome shotgun (WGS) entry which is preliminary data.</text>
</comment>
<dbReference type="InterPro" id="IPR036259">
    <property type="entry name" value="MFS_trans_sf"/>
</dbReference>
<keyword evidence="1" id="KW-1133">Transmembrane helix</keyword>
<dbReference type="PANTHER" id="PTHR23530">
    <property type="entry name" value="TRANSPORT PROTEIN-RELATED"/>
    <property type="match status" value="1"/>
</dbReference>
<dbReference type="InterPro" id="IPR053160">
    <property type="entry name" value="MFS_DHA3_Transporter"/>
</dbReference>